<dbReference type="EMBL" id="LDJK01000013">
    <property type="protein sequence ID" value="KRG75682.1"/>
    <property type="molecule type" value="Genomic_DNA"/>
</dbReference>
<evidence type="ECO:0000256" key="12">
    <source>
        <dbReference type="ARBA" id="ARBA00022958"/>
    </source>
</evidence>
<dbReference type="PATRIC" id="fig|517011.3.peg.421"/>
<evidence type="ECO:0000256" key="4">
    <source>
        <dbReference type="ARBA" id="ARBA00005225"/>
    </source>
</evidence>
<evidence type="ECO:0000256" key="1">
    <source>
        <dbReference type="ARBA" id="ARBA00001206"/>
    </source>
</evidence>
<dbReference type="EC" id="2.7.1.33" evidence="6 16"/>
<evidence type="ECO:0000256" key="2">
    <source>
        <dbReference type="ARBA" id="ARBA00001958"/>
    </source>
</evidence>
<evidence type="ECO:0000256" key="13">
    <source>
        <dbReference type="ARBA" id="ARBA00022993"/>
    </source>
</evidence>
<feature type="binding site" evidence="16">
    <location>
        <position position="91"/>
    </location>
    <ligand>
        <name>substrate</name>
    </ligand>
</feature>
<comment type="function">
    <text evidence="16">Catalyzes the phosphorylation of pantothenate (Pan), the first step in CoA biosynthesis.</text>
</comment>
<protein>
    <recommendedName>
        <fullName evidence="15 16">Type III pantothenate kinase</fullName>
        <ecNumber evidence="6 16">2.7.1.33</ecNumber>
    </recommendedName>
    <alternativeName>
        <fullName evidence="16">PanK-III</fullName>
    </alternativeName>
    <alternativeName>
        <fullName evidence="16">Pantothenic acid kinase</fullName>
    </alternativeName>
</protein>
<comment type="cofactor">
    <cofactor evidence="2">
        <name>K(+)</name>
        <dbReference type="ChEBI" id="CHEBI:29103"/>
    </cofactor>
</comment>
<feature type="binding site" evidence="16">
    <location>
        <position position="172"/>
    </location>
    <ligand>
        <name>substrate</name>
    </ligand>
</feature>
<gene>
    <name evidence="16" type="primary">coaX</name>
    <name evidence="17" type="ORF">ABB28_04875</name>
</gene>
<keyword evidence="8 16" id="KW-0808">Transferase</keyword>
<feature type="binding site" evidence="16">
    <location>
        <begin position="7"/>
        <end position="14"/>
    </location>
    <ligand>
        <name>ATP</name>
        <dbReference type="ChEBI" id="CHEBI:30616"/>
    </ligand>
</feature>
<keyword evidence="12 16" id="KW-0630">Potassium</keyword>
<dbReference type="GO" id="GO:0015937">
    <property type="term" value="P:coenzyme A biosynthetic process"/>
    <property type="evidence" value="ECO:0007669"/>
    <property type="project" value="UniProtKB-UniRule"/>
</dbReference>
<dbReference type="InterPro" id="IPR043129">
    <property type="entry name" value="ATPase_NBD"/>
</dbReference>
<comment type="similarity">
    <text evidence="14 16">Belongs to the type III pantothenate kinase family.</text>
</comment>
<dbReference type="CDD" id="cd24015">
    <property type="entry name" value="ASKHA_NBD_PanK-III"/>
    <property type="match status" value="1"/>
</dbReference>
<evidence type="ECO:0000313" key="17">
    <source>
        <dbReference type="EMBL" id="KRG75682.1"/>
    </source>
</evidence>
<dbReference type="Pfam" id="PF03309">
    <property type="entry name" value="Pan_kinase"/>
    <property type="match status" value="1"/>
</dbReference>
<dbReference type="RefSeq" id="WP_057507552.1">
    <property type="nucleotide sequence ID" value="NZ_DAMBRS010000007.1"/>
</dbReference>
<comment type="caution">
    <text evidence="16">Lacks conserved residue(s) required for the propagation of feature annotation.</text>
</comment>
<keyword evidence="9 16" id="KW-0547">Nucleotide-binding</keyword>
<dbReference type="NCBIfam" id="TIGR00671">
    <property type="entry name" value="baf"/>
    <property type="match status" value="1"/>
</dbReference>
<comment type="subcellular location">
    <subcellularLocation>
        <location evidence="3 16">Cytoplasm</location>
    </subcellularLocation>
</comment>
<dbReference type="SUPFAM" id="SSF53067">
    <property type="entry name" value="Actin-like ATPase domain"/>
    <property type="match status" value="2"/>
</dbReference>
<evidence type="ECO:0000256" key="11">
    <source>
        <dbReference type="ARBA" id="ARBA00022840"/>
    </source>
</evidence>
<name>A0A0R0DAR7_9GAMM</name>
<evidence type="ECO:0000256" key="6">
    <source>
        <dbReference type="ARBA" id="ARBA00012102"/>
    </source>
</evidence>
<keyword evidence="7 16" id="KW-0963">Cytoplasm</keyword>
<evidence type="ECO:0000256" key="9">
    <source>
        <dbReference type="ARBA" id="ARBA00022741"/>
    </source>
</evidence>
<dbReference type="GO" id="GO:0005524">
    <property type="term" value="F:ATP binding"/>
    <property type="evidence" value="ECO:0007669"/>
    <property type="project" value="UniProtKB-UniRule"/>
</dbReference>
<dbReference type="AlphaFoldDB" id="A0A0R0DAR7"/>
<dbReference type="PANTHER" id="PTHR34265:SF1">
    <property type="entry name" value="TYPE III PANTOTHENATE KINASE"/>
    <property type="match status" value="1"/>
</dbReference>
<evidence type="ECO:0000313" key="18">
    <source>
        <dbReference type="Proteomes" id="UP000051386"/>
    </source>
</evidence>
<sequence length="246" mass="26004">MSDWLFDLGNSRFKYAPLLGDRAGDVQAWTHGAEDLRGDALRTLPQGGTAYVASVAAAGLTATMLEILRMRFQHVHVARTEAAFADVRIAYATPARFGVDRFLALLAAARTQRHVLVAGVGTALTIDLLDAHGQHHGGRIAASPTTMREALHARAAQLPASGGHYREFADDTDDALASGCDGAAIALIERSREQAQQRLQAPVDLLLHGGGAPALLPQLPADAGHQPLLVLDGLARWAVHLPSATG</sequence>
<comment type="catalytic activity">
    <reaction evidence="1 16">
        <text>(R)-pantothenate + ATP = (R)-4'-phosphopantothenate + ADP + H(+)</text>
        <dbReference type="Rhea" id="RHEA:16373"/>
        <dbReference type="ChEBI" id="CHEBI:10986"/>
        <dbReference type="ChEBI" id="CHEBI:15378"/>
        <dbReference type="ChEBI" id="CHEBI:29032"/>
        <dbReference type="ChEBI" id="CHEBI:30616"/>
        <dbReference type="ChEBI" id="CHEBI:456216"/>
        <dbReference type="EC" id="2.7.1.33"/>
    </reaction>
</comment>
<feature type="active site" description="Proton acceptor" evidence="16">
    <location>
        <position position="100"/>
    </location>
</feature>
<proteinExistence type="inferred from homology"/>
<evidence type="ECO:0000256" key="7">
    <source>
        <dbReference type="ARBA" id="ARBA00022490"/>
    </source>
</evidence>
<dbReference type="HAMAP" id="MF_01274">
    <property type="entry name" value="Pantothen_kinase_3"/>
    <property type="match status" value="1"/>
</dbReference>
<comment type="caution">
    <text evidence="17">The sequence shown here is derived from an EMBL/GenBank/DDBJ whole genome shotgun (WGS) entry which is preliminary data.</text>
</comment>
<comment type="subunit">
    <text evidence="5 16">Homodimer.</text>
</comment>
<evidence type="ECO:0000256" key="14">
    <source>
        <dbReference type="ARBA" id="ARBA00038036"/>
    </source>
</evidence>
<evidence type="ECO:0000256" key="8">
    <source>
        <dbReference type="ARBA" id="ARBA00022679"/>
    </source>
</evidence>
<accession>A0A0R0DAR7</accession>
<dbReference type="InterPro" id="IPR004619">
    <property type="entry name" value="Type_III_PanK"/>
</dbReference>
<dbReference type="GO" id="GO:0005737">
    <property type="term" value="C:cytoplasm"/>
    <property type="evidence" value="ECO:0007669"/>
    <property type="project" value="UniProtKB-SubCell"/>
</dbReference>
<dbReference type="NCBIfam" id="NF009864">
    <property type="entry name" value="PRK13327.1"/>
    <property type="match status" value="1"/>
</dbReference>
<dbReference type="Proteomes" id="UP000051386">
    <property type="component" value="Unassembled WGS sequence"/>
</dbReference>
<keyword evidence="11 16" id="KW-0067">ATP-binding</keyword>
<reference evidence="17 18" key="1">
    <citation type="submission" date="2015-05" db="EMBL/GenBank/DDBJ databases">
        <title>Genome sequencing and analysis of members of genus Stenotrophomonas.</title>
        <authorList>
            <person name="Patil P.P."/>
            <person name="Midha S."/>
            <person name="Patil P.B."/>
        </authorList>
    </citation>
    <scope>NUCLEOTIDE SEQUENCE [LARGE SCALE GENOMIC DNA]</scope>
    <source>
        <strain evidence="17 18">DSM 21508</strain>
    </source>
</reference>
<dbReference type="Gene3D" id="3.30.420.40">
    <property type="match status" value="2"/>
</dbReference>
<dbReference type="UniPathway" id="UPA00241">
    <property type="reaction ID" value="UER00352"/>
</dbReference>
<evidence type="ECO:0000256" key="15">
    <source>
        <dbReference type="ARBA" id="ARBA00040883"/>
    </source>
</evidence>
<evidence type="ECO:0000256" key="16">
    <source>
        <dbReference type="HAMAP-Rule" id="MF_01274"/>
    </source>
</evidence>
<evidence type="ECO:0000256" key="5">
    <source>
        <dbReference type="ARBA" id="ARBA00011738"/>
    </source>
</evidence>
<comment type="cofactor">
    <cofactor evidence="16">
        <name>NH4(+)</name>
        <dbReference type="ChEBI" id="CHEBI:28938"/>
    </cofactor>
    <cofactor evidence="16">
        <name>K(+)</name>
        <dbReference type="ChEBI" id="CHEBI:29103"/>
    </cofactor>
    <text evidence="16">A monovalent cation. Ammonium or potassium.</text>
</comment>
<feature type="binding site" evidence="16">
    <location>
        <position position="122"/>
    </location>
    <ligand>
        <name>ATP</name>
        <dbReference type="ChEBI" id="CHEBI:30616"/>
    </ligand>
</feature>
<comment type="pathway">
    <text evidence="4 16">Cofactor biosynthesis; coenzyme A biosynthesis; CoA from (R)-pantothenate: step 1/5.</text>
</comment>
<evidence type="ECO:0000256" key="3">
    <source>
        <dbReference type="ARBA" id="ARBA00004496"/>
    </source>
</evidence>
<keyword evidence="13 16" id="KW-0173">Coenzyme A biosynthesis</keyword>
<keyword evidence="18" id="KW-1185">Reference proteome</keyword>
<feature type="binding site" evidence="16">
    <location>
        <begin position="98"/>
        <end position="101"/>
    </location>
    <ligand>
        <name>substrate</name>
    </ligand>
</feature>
<dbReference type="PANTHER" id="PTHR34265">
    <property type="entry name" value="TYPE III PANTOTHENATE KINASE"/>
    <property type="match status" value="1"/>
</dbReference>
<evidence type="ECO:0000256" key="10">
    <source>
        <dbReference type="ARBA" id="ARBA00022777"/>
    </source>
</evidence>
<dbReference type="GO" id="GO:0004594">
    <property type="term" value="F:pantothenate kinase activity"/>
    <property type="evidence" value="ECO:0007669"/>
    <property type="project" value="UniProtKB-UniRule"/>
</dbReference>
<keyword evidence="10 16" id="KW-0418">Kinase</keyword>
<organism evidence="17 18">
    <name type="scientific">Stenotrophomonas chelatiphaga</name>
    <dbReference type="NCBI Taxonomy" id="517011"/>
    <lineage>
        <taxon>Bacteria</taxon>
        <taxon>Pseudomonadati</taxon>
        <taxon>Pseudomonadota</taxon>
        <taxon>Gammaproteobacteria</taxon>
        <taxon>Lysobacterales</taxon>
        <taxon>Lysobacteraceae</taxon>
        <taxon>Stenotrophomonas</taxon>
    </lineage>
</organism>